<dbReference type="InterPro" id="IPR008278">
    <property type="entry name" value="4-PPantetheinyl_Trfase_dom"/>
</dbReference>
<reference evidence="6" key="1">
    <citation type="submission" date="2011-06" db="EMBL/GenBank/DDBJ databases">
        <title>Complete genome sequence of Paenibacillus mucilaginosus KNP414.</title>
        <authorList>
            <person name="Wang J."/>
            <person name="Hu S."/>
            <person name="Hu X."/>
            <person name="Zhang B."/>
            <person name="Dong D."/>
            <person name="Zhang S."/>
            <person name="Zhao K."/>
            <person name="Wu D."/>
        </authorList>
    </citation>
    <scope>NUCLEOTIDE SEQUENCE [LARGE SCALE GENOMIC DNA]</scope>
    <source>
        <strain evidence="6">KNP414</strain>
    </source>
</reference>
<dbReference type="InterPro" id="IPR037143">
    <property type="entry name" value="4-PPantetheinyl_Trfase_dom_sf"/>
</dbReference>
<feature type="domain" description="4'-phosphopantetheinyl transferase" evidence="3">
    <location>
        <begin position="109"/>
        <end position="210"/>
    </location>
</feature>
<dbReference type="GO" id="GO:0005829">
    <property type="term" value="C:cytosol"/>
    <property type="evidence" value="ECO:0007669"/>
    <property type="project" value="TreeGrafter"/>
</dbReference>
<dbReference type="RefSeq" id="WP_013916981.1">
    <property type="nucleotide sequence ID" value="NC_015690.1"/>
</dbReference>
<dbReference type="PANTHER" id="PTHR12215">
    <property type="entry name" value="PHOSPHOPANTETHEINE TRANSFERASE"/>
    <property type="match status" value="1"/>
</dbReference>
<gene>
    <name evidence="5" type="ordered locus">KNP414_03264</name>
</gene>
<keyword evidence="2 5" id="KW-0808">Transferase</keyword>
<feature type="domain" description="4'-phosphopantetheinyl transferase N-terminal" evidence="4">
    <location>
        <begin position="23"/>
        <end position="105"/>
    </location>
</feature>
<dbReference type="HOGENOM" id="CLU_057011_6_2_9"/>
<dbReference type="AlphaFoldDB" id="F8FFA4"/>
<dbReference type="KEGG" id="pms:KNP414_03264"/>
<dbReference type="PANTHER" id="PTHR12215:SF10">
    <property type="entry name" value="L-AMINOADIPATE-SEMIALDEHYDE DEHYDROGENASE-PHOSPHOPANTETHEINYL TRANSFERASE"/>
    <property type="match status" value="1"/>
</dbReference>
<organism evidence="5 6">
    <name type="scientific">Paenibacillus mucilaginosus (strain KNP414)</name>
    <dbReference type="NCBI Taxonomy" id="1036673"/>
    <lineage>
        <taxon>Bacteria</taxon>
        <taxon>Bacillati</taxon>
        <taxon>Bacillota</taxon>
        <taxon>Bacilli</taxon>
        <taxon>Bacillales</taxon>
        <taxon>Paenibacillaceae</taxon>
        <taxon>Paenibacillus</taxon>
    </lineage>
</organism>
<dbReference type="InterPro" id="IPR055066">
    <property type="entry name" value="AASDHPPT_N"/>
</dbReference>
<name>F8FFA4_PAEMK</name>
<dbReference type="GO" id="GO:0008897">
    <property type="term" value="F:holo-[acyl-carrier-protein] synthase activity"/>
    <property type="evidence" value="ECO:0007669"/>
    <property type="project" value="InterPro"/>
</dbReference>
<proteinExistence type="inferred from homology"/>
<sequence>MFRITAVHLGSFPADTPEGDELYTSLLAFVPVSKREKLGRFRHRQDALRSLTGELLARDMASEVLGMARSAVELAANTYGKPYVKDAPSFHFNVSHAGGWVVCAAGGEPIGADVEREAPFDASLPAVVLTEPERMTLEAAGEAEGRARFYRYWTAKESFVKQLGTGLSTDPLTITITDPDGDSGVLWNGVRQPCRVYRWQLDAEHPLAVCSTESPAPGALQCVEASGWLAAYGAAAR</sequence>
<evidence type="ECO:0000256" key="2">
    <source>
        <dbReference type="ARBA" id="ARBA00022679"/>
    </source>
</evidence>
<protein>
    <submittedName>
        <fullName evidence="5">Phosphopantetheinyl transferase</fullName>
    </submittedName>
</protein>
<dbReference type="Pfam" id="PF22624">
    <property type="entry name" value="AASDHPPT_N"/>
    <property type="match status" value="1"/>
</dbReference>
<dbReference type="Gene3D" id="3.90.470.20">
    <property type="entry name" value="4'-phosphopantetheinyl transferase domain"/>
    <property type="match status" value="2"/>
</dbReference>
<dbReference type="PATRIC" id="fig|1036673.3.peg.3005"/>
<accession>F8FFA4</accession>
<dbReference type="EMBL" id="CP002869">
    <property type="protein sequence ID" value="AEI41822.1"/>
    <property type="molecule type" value="Genomic_DNA"/>
</dbReference>
<dbReference type="InterPro" id="IPR050559">
    <property type="entry name" value="P-Pant_transferase_sf"/>
</dbReference>
<evidence type="ECO:0000313" key="6">
    <source>
        <dbReference type="Proteomes" id="UP000006620"/>
    </source>
</evidence>
<evidence type="ECO:0000256" key="1">
    <source>
        <dbReference type="ARBA" id="ARBA00010990"/>
    </source>
</evidence>
<evidence type="ECO:0000259" key="3">
    <source>
        <dbReference type="Pfam" id="PF01648"/>
    </source>
</evidence>
<comment type="similarity">
    <text evidence="1">Belongs to the P-Pant transferase superfamily. Gsp/Sfp/HetI/AcpT family.</text>
</comment>
<reference evidence="5 6" key="2">
    <citation type="journal article" date="2013" name="Genome Announc.">
        <title>Genome Sequence of Growth-Improving Paenibacillus mucilaginosus Strain KNP414.</title>
        <authorList>
            <person name="Lu J.J."/>
            <person name="Wang J.F."/>
            <person name="Hu X.F."/>
        </authorList>
    </citation>
    <scope>NUCLEOTIDE SEQUENCE [LARGE SCALE GENOMIC DNA]</scope>
    <source>
        <strain evidence="5 6">KNP414</strain>
    </source>
</reference>
<dbReference type="Proteomes" id="UP000006620">
    <property type="component" value="Chromosome"/>
</dbReference>
<dbReference type="Pfam" id="PF01648">
    <property type="entry name" value="ACPS"/>
    <property type="match status" value="1"/>
</dbReference>
<evidence type="ECO:0000259" key="4">
    <source>
        <dbReference type="Pfam" id="PF22624"/>
    </source>
</evidence>
<evidence type="ECO:0000313" key="5">
    <source>
        <dbReference type="EMBL" id="AEI41822.1"/>
    </source>
</evidence>
<dbReference type="GO" id="GO:0000287">
    <property type="term" value="F:magnesium ion binding"/>
    <property type="evidence" value="ECO:0007669"/>
    <property type="project" value="InterPro"/>
</dbReference>
<dbReference type="GO" id="GO:0019878">
    <property type="term" value="P:lysine biosynthetic process via aminoadipic acid"/>
    <property type="evidence" value="ECO:0007669"/>
    <property type="project" value="TreeGrafter"/>
</dbReference>
<dbReference type="SUPFAM" id="SSF56214">
    <property type="entry name" value="4'-phosphopantetheinyl transferase"/>
    <property type="match status" value="2"/>
</dbReference>